<name>A0A9D2RAQ7_9FIRM</name>
<dbReference type="GO" id="GO:0003700">
    <property type="term" value="F:DNA-binding transcription factor activity"/>
    <property type="evidence" value="ECO:0007669"/>
    <property type="project" value="InterPro"/>
</dbReference>
<dbReference type="AlphaFoldDB" id="A0A9D2RAQ7"/>
<evidence type="ECO:0000256" key="2">
    <source>
        <dbReference type="ARBA" id="ARBA00023125"/>
    </source>
</evidence>
<accession>A0A9D2RAQ7</accession>
<reference evidence="5" key="2">
    <citation type="submission" date="2021-04" db="EMBL/GenBank/DDBJ databases">
        <authorList>
            <person name="Gilroy R."/>
        </authorList>
    </citation>
    <scope>NUCLEOTIDE SEQUENCE</scope>
    <source>
        <strain evidence="5">ChiW19-6364</strain>
    </source>
</reference>
<feature type="domain" description="HTH arsR-type" evidence="4">
    <location>
        <begin position="22"/>
        <end position="116"/>
    </location>
</feature>
<dbReference type="InterPro" id="IPR001845">
    <property type="entry name" value="HTH_ArsR_DNA-bd_dom"/>
</dbReference>
<evidence type="ECO:0000313" key="5">
    <source>
        <dbReference type="EMBL" id="HJD39896.1"/>
    </source>
</evidence>
<keyword evidence="3" id="KW-0804">Transcription</keyword>
<evidence type="ECO:0000256" key="3">
    <source>
        <dbReference type="ARBA" id="ARBA00023163"/>
    </source>
</evidence>
<comment type="caution">
    <text evidence="5">The sequence shown here is derived from an EMBL/GenBank/DDBJ whole genome shotgun (WGS) entry which is preliminary data.</text>
</comment>
<evidence type="ECO:0000259" key="4">
    <source>
        <dbReference type="PROSITE" id="PS50987"/>
    </source>
</evidence>
<evidence type="ECO:0000313" key="6">
    <source>
        <dbReference type="Proteomes" id="UP000823850"/>
    </source>
</evidence>
<evidence type="ECO:0000256" key="1">
    <source>
        <dbReference type="ARBA" id="ARBA00023015"/>
    </source>
</evidence>
<proteinExistence type="predicted"/>
<keyword evidence="2" id="KW-0238">DNA-binding</keyword>
<sequence>MKDQILPHDHGNNEKEVAEHMPTENEIAGVSEAMKQLGDPSRLRIFWLLCHCEECVLNIAALVNMSSPAVSHHLKLLKSSGLIVSRREGKEMYYRTADTELAQVLHHTIEKLGKITCPESSEKG</sequence>
<dbReference type="PANTHER" id="PTHR43132:SF6">
    <property type="entry name" value="HTH-TYPE TRANSCRIPTIONAL REPRESSOR CZRA"/>
    <property type="match status" value="1"/>
</dbReference>
<keyword evidence="1" id="KW-0805">Transcription regulation</keyword>
<dbReference type="PRINTS" id="PR00778">
    <property type="entry name" value="HTHARSR"/>
</dbReference>
<dbReference type="PANTHER" id="PTHR43132">
    <property type="entry name" value="ARSENICAL RESISTANCE OPERON REPRESSOR ARSR-RELATED"/>
    <property type="match status" value="1"/>
</dbReference>
<dbReference type="InterPro" id="IPR036388">
    <property type="entry name" value="WH-like_DNA-bd_sf"/>
</dbReference>
<dbReference type="EMBL" id="DWUX01000137">
    <property type="protein sequence ID" value="HJD39896.1"/>
    <property type="molecule type" value="Genomic_DNA"/>
</dbReference>
<dbReference type="PROSITE" id="PS50987">
    <property type="entry name" value="HTH_ARSR_2"/>
    <property type="match status" value="1"/>
</dbReference>
<dbReference type="Pfam" id="PF01022">
    <property type="entry name" value="HTH_5"/>
    <property type="match status" value="1"/>
</dbReference>
<reference evidence="5" key="1">
    <citation type="journal article" date="2021" name="PeerJ">
        <title>Extensive microbial diversity within the chicken gut microbiome revealed by metagenomics and culture.</title>
        <authorList>
            <person name="Gilroy R."/>
            <person name="Ravi A."/>
            <person name="Getino M."/>
            <person name="Pursley I."/>
            <person name="Horton D.L."/>
            <person name="Alikhan N.F."/>
            <person name="Baker D."/>
            <person name="Gharbi K."/>
            <person name="Hall N."/>
            <person name="Watson M."/>
            <person name="Adriaenssens E.M."/>
            <person name="Foster-Nyarko E."/>
            <person name="Jarju S."/>
            <person name="Secka A."/>
            <person name="Antonio M."/>
            <person name="Oren A."/>
            <person name="Chaudhuri R.R."/>
            <person name="La Ragione R."/>
            <person name="Hildebrand F."/>
            <person name="Pallen M.J."/>
        </authorList>
    </citation>
    <scope>NUCLEOTIDE SEQUENCE</scope>
    <source>
        <strain evidence="5">ChiW19-6364</strain>
    </source>
</reference>
<dbReference type="GO" id="GO:0003677">
    <property type="term" value="F:DNA binding"/>
    <property type="evidence" value="ECO:0007669"/>
    <property type="project" value="UniProtKB-KW"/>
</dbReference>
<dbReference type="InterPro" id="IPR011991">
    <property type="entry name" value="ArsR-like_HTH"/>
</dbReference>
<protein>
    <submittedName>
        <fullName evidence="5">Metalloregulator ArsR/SmtB family transcription factor</fullName>
    </submittedName>
</protein>
<dbReference type="CDD" id="cd00090">
    <property type="entry name" value="HTH_ARSR"/>
    <property type="match status" value="1"/>
</dbReference>
<dbReference type="SUPFAM" id="SSF46785">
    <property type="entry name" value="Winged helix' DNA-binding domain"/>
    <property type="match status" value="1"/>
</dbReference>
<dbReference type="SMART" id="SM00418">
    <property type="entry name" value="HTH_ARSR"/>
    <property type="match status" value="1"/>
</dbReference>
<dbReference type="InterPro" id="IPR036390">
    <property type="entry name" value="WH_DNA-bd_sf"/>
</dbReference>
<dbReference type="Gene3D" id="1.10.10.10">
    <property type="entry name" value="Winged helix-like DNA-binding domain superfamily/Winged helix DNA-binding domain"/>
    <property type="match status" value="1"/>
</dbReference>
<dbReference type="Proteomes" id="UP000823850">
    <property type="component" value="Unassembled WGS sequence"/>
</dbReference>
<dbReference type="InterPro" id="IPR051011">
    <property type="entry name" value="Metal_resp_trans_reg"/>
</dbReference>
<organism evidence="5 6">
    <name type="scientific">Candidatus Blautia stercoripullorum</name>
    <dbReference type="NCBI Taxonomy" id="2838502"/>
    <lineage>
        <taxon>Bacteria</taxon>
        <taxon>Bacillati</taxon>
        <taxon>Bacillota</taxon>
        <taxon>Clostridia</taxon>
        <taxon>Lachnospirales</taxon>
        <taxon>Lachnospiraceae</taxon>
        <taxon>Blautia</taxon>
    </lineage>
</organism>
<gene>
    <name evidence="5" type="ORF">H9913_07685</name>
</gene>
<dbReference type="NCBIfam" id="NF033788">
    <property type="entry name" value="HTH_metalloreg"/>
    <property type="match status" value="1"/>
</dbReference>